<feature type="compositionally biased region" description="Basic and acidic residues" evidence="6">
    <location>
        <begin position="338"/>
        <end position="347"/>
    </location>
</feature>
<feature type="region of interest" description="Disordered" evidence="6">
    <location>
        <begin position="385"/>
        <end position="405"/>
    </location>
</feature>
<organism evidence="7 8">
    <name type="scientific">Elsinoe australis</name>
    <dbReference type="NCBI Taxonomy" id="40998"/>
    <lineage>
        <taxon>Eukaryota</taxon>
        <taxon>Fungi</taxon>
        <taxon>Dikarya</taxon>
        <taxon>Ascomycota</taxon>
        <taxon>Pezizomycotina</taxon>
        <taxon>Dothideomycetes</taxon>
        <taxon>Dothideomycetidae</taxon>
        <taxon>Myriangiales</taxon>
        <taxon>Elsinoaceae</taxon>
        <taxon>Elsinoe</taxon>
    </lineage>
</organism>
<dbReference type="PANTHER" id="PTHR13556">
    <property type="entry name" value="TRANSCRIPTIONAL ADAPTER 3-RELATED"/>
    <property type="match status" value="1"/>
</dbReference>
<feature type="compositionally biased region" description="Polar residues" evidence="6">
    <location>
        <begin position="1"/>
        <end position="14"/>
    </location>
</feature>
<keyword evidence="4" id="KW-0804">Transcription</keyword>
<sequence>MAGPQGSKSRGSKQQNRDRRSHSRNTTPLSSGTETSSAAPTVTGETAYLRTLLSSLLVPQNASIEALIDRHSSGSNNPPSAAALNTIHDGIQSSVLAHVNTRGQACDGAMRQLARKRKERVEFEREREERERMDEDRKRRDAKKVVGKKRDREEMEDEGRPPAVGAHGLARQDGVDVHMGDAPSSPPTKVDKADKTEAGTPSASSETSHQPPPAQPVAQYQSFGDDPTQYDDPTIYDIREITPEMTEDEKKAILCVADYPHDDLHDLTPGTPPDMDFSSAKPSNQVAFSTFITYIEPYVRPLTEEDVAFLKERGDRVEPFLMPVRGPMPYREVWAREDGMNPRDPMSDHLPQNEPRGSIEDMNDEVATTEEVSSGPLLARLLSIFRPEPSTQKKDDKDDAETNGDISMVNGEITAADLETNPGASNEDSESVKPPTYFPDLSSNNASKPPLPTSRSFATLEQRMLQELKYHGLLTPEATPDYDGHFDDEVAARLRYLQSELRTVMTENGARKSRVLELTEERMAMQEYATIKDDLDNQINAAYTKRNRTMGKPKKGAAKQRPGQAQGLAISRASISEGVRMLMDRRVQWRDLIGPVVEYGHKGIPKDTVFDKPAMERLIKAEGEVGDAEDV</sequence>
<dbReference type="GO" id="GO:0006357">
    <property type="term" value="P:regulation of transcription by RNA polymerase II"/>
    <property type="evidence" value="ECO:0007669"/>
    <property type="project" value="TreeGrafter"/>
</dbReference>
<evidence type="ECO:0000256" key="2">
    <source>
        <dbReference type="ARBA" id="ARBA00005330"/>
    </source>
</evidence>
<feature type="region of interest" description="Disordered" evidence="6">
    <location>
        <begin position="338"/>
        <end position="357"/>
    </location>
</feature>
<keyword evidence="3" id="KW-0805">Transcription regulation</keyword>
<keyword evidence="8" id="KW-1185">Reference proteome</keyword>
<evidence type="ECO:0000256" key="6">
    <source>
        <dbReference type="SAM" id="MobiDB-lite"/>
    </source>
</evidence>
<accession>A0A2P7ZUP1</accession>
<proteinExistence type="inferred from homology"/>
<feature type="region of interest" description="Disordered" evidence="6">
    <location>
        <begin position="1"/>
        <end position="42"/>
    </location>
</feature>
<feature type="compositionally biased region" description="Polar residues" evidence="6">
    <location>
        <begin position="24"/>
        <end position="42"/>
    </location>
</feature>
<reference evidence="7 8" key="1">
    <citation type="submission" date="2017-05" db="EMBL/GenBank/DDBJ databases">
        <title>Draft genome sequence of Elsinoe australis.</title>
        <authorList>
            <person name="Cheng Q."/>
        </authorList>
    </citation>
    <scope>NUCLEOTIDE SEQUENCE [LARGE SCALE GENOMIC DNA]</scope>
    <source>
        <strain evidence="7 8">NL1</strain>
    </source>
</reference>
<comment type="similarity">
    <text evidence="2">Belongs to the NGG1 family.</text>
</comment>
<feature type="region of interest" description="Disordered" evidence="6">
    <location>
        <begin position="418"/>
        <end position="454"/>
    </location>
</feature>
<protein>
    <submittedName>
        <fullName evidence="7">Uncharacterized protein</fullName>
    </submittedName>
</protein>
<comment type="caution">
    <text evidence="7">The sequence shown here is derived from an EMBL/GenBank/DDBJ whole genome shotgun (WGS) entry which is preliminary data.</text>
</comment>
<dbReference type="PANTHER" id="PTHR13556:SF2">
    <property type="entry name" value="TRANSCRIPTIONAL ADAPTER 3"/>
    <property type="match status" value="1"/>
</dbReference>
<dbReference type="InterPro" id="IPR019340">
    <property type="entry name" value="Histone_AcTrfase_su3"/>
</dbReference>
<feature type="compositionally biased region" description="Polar residues" evidence="6">
    <location>
        <begin position="199"/>
        <end position="209"/>
    </location>
</feature>
<dbReference type="GO" id="GO:0000124">
    <property type="term" value="C:SAGA complex"/>
    <property type="evidence" value="ECO:0007669"/>
    <property type="project" value="TreeGrafter"/>
</dbReference>
<evidence type="ECO:0000256" key="3">
    <source>
        <dbReference type="ARBA" id="ARBA00023015"/>
    </source>
</evidence>
<dbReference type="AlphaFoldDB" id="A0A2P7ZUP1"/>
<feature type="region of interest" description="Disordered" evidence="6">
    <location>
        <begin position="114"/>
        <end position="233"/>
    </location>
</feature>
<comment type="subcellular location">
    <subcellularLocation>
        <location evidence="1">Nucleus</location>
    </subcellularLocation>
</comment>
<dbReference type="Pfam" id="PF10198">
    <property type="entry name" value="Ada3"/>
    <property type="match status" value="1"/>
</dbReference>
<dbReference type="GO" id="GO:0005634">
    <property type="term" value="C:nucleus"/>
    <property type="evidence" value="ECO:0007669"/>
    <property type="project" value="UniProtKB-SubCell"/>
</dbReference>
<evidence type="ECO:0000313" key="7">
    <source>
        <dbReference type="EMBL" id="PSK51932.1"/>
    </source>
</evidence>
<keyword evidence="5" id="KW-0539">Nucleus</keyword>
<feature type="compositionally biased region" description="Basic and acidic residues" evidence="6">
    <location>
        <begin position="119"/>
        <end position="139"/>
    </location>
</feature>
<dbReference type="OrthoDB" id="1232at2759"/>
<feature type="compositionally biased region" description="Polar residues" evidence="6">
    <location>
        <begin position="441"/>
        <end position="454"/>
    </location>
</feature>
<name>A0A2P7ZUP1_9PEZI</name>
<dbReference type="Proteomes" id="UP000243723">
    <property type="component" value="Unassembled WGS sequence"/>
</dbReference>
<dbReference type="EMBL" id="NHZQ01000121">
    <property type="protein sequence ID" value="PSK51932.1"/>
    <property type="molecule type" value="Genomic_DNA"/>
</dbReference>
<evidence type="ECO:0000313" key="8">
    <source>
        <dbReference type="Proteomes" id="UP000243723"/>
    </source>
</evidence>
<evidence type="ECO:0000256" key="4">
    <source>
        <dbReference type="ARBA" id="ARBA00023163"/>
    </source>
</evidence>
<dbReference type="STRING" id="40998.A0A2P7ZUP1"/>
<dbReference type="GO" id="GO:0003713">
    <property type="term" value="F:transcription coactivator activity"/>
    <property type="evidence" value="ECO:0007669"/>
    <property type="project" value="TreeGrafter"/>
</dbReference>
<gene>
    <name evidence="7" type="ORF">B9Z65_3199</name>
</gene>
<evidence type="ECO:0000256" key="1">
    <source>
        <dbReference type="ARBA" id="ARBA00004123"/>
    </source>
</evidence>
<evidence type="ECO:0000256" key="5">
    <source>
        <dbReference type="ARBA" id="ARBA00023242"/>
    </source>
</evidence>